<sequence>MEHPRPMLPTQRYSPPPVYGYDHGSHRSGGQRQPLRESTGNAQHLGSLISQGSSLPLSACRPPSLGLFSPSLPPTMPTPVVPSQAGAIYRGGMMGGMRSRVDPLRLSRRARPDINPIYFAPEFRPYRDKQDQKDPNEKQIWPRVLEDAFLDSLLIIPHMGRKKYSMQGKQYGRNMLISEYLWIAYCSSLHGQKAEERKRKQVSSHIQVVKKMFEKHRCYHFFFVKDADKSEARLKESNAEIASFKDNPVLIALSENRLPDVKPNYEYFSQILNMDSQVIMRPKTTWIYVSSTDVTLDEAEGKAYDRSGKEIDPETYPHLEKNLKKEAGGLGPQGVARSGVILHEYNSDLTQKESAAMTEIAQEWEARFPNLYDGLELATADNLWLDMLEMTVTLELHPRSNFPSGSELNGMVELSIHQPQLQNHRWKCITRLQRPEELCQGADEQTFVEQTSEVGVQYMHRPGCGGAGMGGEGRGGVECDCRTRPKQDVRVPFPAAEWASILSSCAGYLQEPADVKGGRDGEDAKAAEEAAIDCERSAAEAISQIAMFQELWSSPPDNGSNNMNGTADRAGRKWTRRGVILWKFRTVHAFDDKMNPIYEKPTATKGRKPADGEDGMPSGPGGGSSSRRGGNRPKRVYHPPGTTWRFLTALDPISPEHQSNVCVNPATQHHQQQQQHHQHNLGMHRDMLLTPSPHYSHHHFGTPMSDGLGSAWDPVGLPSSGSLGLMNDYSGLATPPPTASLHSSYAPSFDGNHDHHQPSQQQQQGSQQQAPQAQHQIDFLAACTSSMDSQSTLVTDASADPFLSATGGINVGSSMTTVDAYDDADFSGGSSQGWDATTATASFGGLDQWNAWDENKGAATGGTPQSQHQQHHHQQQQQQWHHDAPRWPSAAGDGKDATQIWTPQPTWGAASAASQVPSLTASSGWGDMDNQQGQSHLRVLPSLNQITPLKGLTGSRKRARSNSLDMENRENFPATAIQKIVHHGSGLLDDGQGHHHRWD</sequence>
<protein>
    <recommendedName>
        <fullName evidence="8">TEA domain-containing protein</fullName>
    </recommendedName>
</protein>
<feature type="region of interest" description="Disordered" evidence="7">
    <location>
        <begin position="1"/>
        <end position="39"/>
    </location>
</feature>
<keyword evidence="5" id="KW-0539">Nucleus</keyword>
<dbReference type="SMART" id="SM00426">
    <property type="entry name" value="TEA"/>
    <property type="match status" value="1"/>
</dbReference>
<proteinExistence type="inferred from homology"/>
<comment type="subcellular location">
    <subcellularLocation>
        <location evidence="1">Nucleus</location>
    </subcellularLocation>
</comment>
<organism evidence="9 10">
    <name type="scientific">Plectosphaerella cucumerina</name>
    <dbReference type="NCBI Taxonomy" id="40658"/>
    <lineage>
        <taxon>Eukaryota</taxon>
        <taxon>Fungi</taxon>
        <taxon>Dikarya</taxon>
        <taxon>Ascomycota</taxon>
        <taxon>Pezizomycotina</taxon>
        <taxon>Sordariomycetes</taxon>
        <taxon>Hypocreomycetidae</taxon>
        <taxon>Glomerellales</taxon>
        <taxon>Plectosphaerellaceae</taxon>
        <taxon>Plectosphaerella</taxon>
    </lineage>
</organism>
<dbReference type="EMBL" id="JAGPXD010000001">
    <property type="protein sequence ID" value="KAH7375662.1"/>
    <property type="molecule type" value="Genomic_DNA"/>
</dbReference>
<name>A0A8K0X8B0_9PEZI</name>
<evidence type="ECO:0000256" key="6">
    <source>
        <dbReference type="PROSITE-ProRule" id="PRU00505"/>
    </source>
</evidence>
<dbReference type="GO" id="GO:0005634">
    <property type="term" value="C:nucleus"/>
    <property type="evidence" value="ECO:0007669"/>
    <property type="project" value="UniProtKB-SubCell"/>
</dbReference>
<dbReference type="OrthoDB" id="10006572at2759"/>
<dbReference type="Pfam" id="PF01285">
    <property type="entry name" value="TEA"/>
    <property type="match status" value="1"/>
</dbReference>
<feature type="domain" description="TEA" evidence="8">
    <location>
        <begin position="134"/>
        <end position="216"/>
    </location>
</feature>
<dbReference type="InterPro" id="IPR038096">
    <property type="entry name" value="TEA/ATTS_sf"/>
</dbReference>
<comment type="caution">
    <text evidence="9">The sequence shown here is derived from an EMBL/GenBank/DDBJ whole genome shotgun (WGS) entry which is preliminary data.</text>
</comment>
<keyword evidence="10" id="KW-1185">Reference proteome</keyword>
<dbReference type="Proteomes" id="UP000813385">
    <property type="component" value="Unassembled WGS sequence"/>
</dbReference>
<evidence type="ECO:0000313" key="9">
    <source>
        <dbReference type="EMBL" id="KAH7375662.1"/>
    </source>
</evidence>
<feature type="region of interest" description="Disordered" evidence="7">
    <location>
        <begin position="597"/>
        <end position="640"/>
    </location>
</feature>
<reference evidence="9" key="1">
    <citation type="journal article" date="2021" name="Nat. Commun.">
        <title>Genetic determinants of endophytism in the Arabidopsis root mycobiome.</title>
        <authorList>
            <person name="Mesny F."/>
            <person name="Miyauchi S."/>
            <person name="Thiergart T."/>
            <person name="Pickel B."/>
            <person name="Atanasova L."/>
            <person name="Karlsson M."/>
            <person name="Huettel B."/>
            <person name="Barry K.W."/>
            <person name="Haridas S."/>
            <person name="Chen C."/>
            <person name="Bauer D."/>
            <person name="Andreopoulos W."/>
            <person name="Pangilinan J."/>
            <person name="LaButti K."/>
            <person name="Riley R."/>
            <person name="Lipzen A."/>
            <person name="Clum A."/>
            <person name="Drula E."/>
            <person name="Henrissat B."/>
            <person name="Kohler A."/>
            <person name="Grigoriev I.V."/>
            <person name="Martin F.M."/>
            <person name="Hacquard S."/>
        </authorList>
    </citation>
    <scope>NUCLEOTIDE SEQUENCE</scope>
    <source>
        <strain evidence="9">MPI-CAGE-AT-0016</strain>
    </source>
</reference>
<comment type="similarity">
    <text evidence="2">Belongs to the TEC1 family.</text>
</comment>
<evidence type="ECO:0000256" key="2">
    <source>
        <dbReference type="ARBA" id="ARBA00008421"/>
    </source>
</evidence>
<dbReference type="GO" id="GO:0005667">
    <property type="term" value="C:transcription regulator complex"/>
    <property type="evidence" value="ECO:0007669"/>
    <property type="project" value="TreeGrafter"/>
</dbReference>
<feature type="DNA-binding region" description="TEA" evidence="6">
    <location>
        <begin position="134"/>
        <end position="216"/>
    </location>
</feature>
<evidence type="ECO:0000313" key="10">
    <source>
        <dbReference type="Proteomes" id="UP000813385"/>
    </source>
</evidence>
<evidence type="ECO:0000259" key="8">
    <source>
        <dbReference type="PROSITE" id="PS51088"/>
    </source>
</evidence>
<dbReference type="InterPro" id="IPR050937">
    <property type="entry name" value="TEC1_TEAD_TF"/>
</dbReference>
<keyword evidence="4" id="KW-0804">Transcription</keyword>
<keyword evidence="3" id="KW-0805">Transcription regulation</keyword>
<accession>A0A8K0X8B0</accession>
<feature type="region of interest" description="Disordered" evidence="7">
    <location>
        <begin position="852"/>
        <end position="911"/>
    </location>
</feature>
<dbReference type="InterPro" id="IPR000818">
    <property type="entry name" value="TEA/ATTS_dom"/>
</dbReference>
<dbReference type="PANTHER" id="PTHR11834">
    <property type="entry name" value="TRANSCRIPTIONAL ENHANCER FACTOR TEF RELATED"/>
    <property type="match status" value="1"/>
</dbReference>
<dbReference type="GO" id="GO:0000978">
    <property type="term" value="F:RNA polymerase II cis-regulatory region sequence-specific DNA binding"/>
    <property type="evidence" value="ECO:0007669"/>
    <property type="project" value="TreeGrafter"/>
</dbReference>
<evidence type="ECO:0000256" key="5">
    <source>
        <dbReference type="ARBA" id="ARBA00023242"/>
    </source>
</evidence>
<evidence type="ECO:0000256" key="1">
    <source>
        <dbReference type="ARBA" id="ARBA00004123"/>
    </source>
</evidence>
<dbReference type="Gene3D" id="6.10.20.40">
    <property type="entry name" value="TEA/ATTS domain"/>
    <property type="match status" value="1"/>
</dbReference>
<feature type="compositionally biased region" description="Low complexity" evidence="7">
    <location>
        <begin position="758"/>
        <end position="774"/>
    </location>
</feature>
<feature type="compositionally biased region" description="Polar residues" evidence="7">
    <location>
        <begin position="28"/>
        <end position="39"/>
    </location>
</feature>
<dbReference type="AlphaFoldDB" id="A0A8K0X8B0"/>
<evidence type="ECO:0000256" key="4">
    <source>
        <dbReference type="ARBA" id="ARBA00023163"/>
    </source>
</evidence>
<evidence type="ECO:0000256" key="3">
    <source>
        <dbReference type="ARBA" id="ARBA00023015"/>
    </source>
</evidence>
<dbReference type="PANTHER" id="PTHR11834:SF0">
    <property type="entry name" value="PROTEIN SCALLOPED"/>
    <property type="match status" value="1"/>
</dbReference>
<gene>
    <name evidence="9" type="ORF">B0T11DRAFT_220443</name>
</gene>
<dbReference type="GO" id="GO:0000981">
    <property type="term" value="F:DNA-binding transcription factor activity, RNA polymerase II-specific"/>
    <property type="evidence" value="ECO:0007669"/>
    <property type="project" value="TreeGrafter"/>
</dbReference>
<evidence type="ECO:0000256" key="7">
    <source>
        <dbReference type="SAM" id="MobiDB-lite"/>
    </source>
</evidence>
<dbReference type="PROSITE" id="PS51088">
    <property type="entry name" value="TEA_2"/>
    <property type="match status" value="1"/>
</dbReference>
<feature type="region of interest" description="Disordered" evidence="7">
    <location>
        <begin position="734"/>
        <end position="774"/>
    </location>
</feature>